<dbReference type="InterPro" id="IPR006685">
    <property type="entry name" value="MscS_channel_2nd"/>
</dbReference>
<evidence type="ECO:0000256" key="1">
    <source>
        <dbReference type="ARBA" id="ARBA00004651"/>
    </source>
</evidence>
<evidence type="ECO:0000259" key="8">
    <source>
        <dbReference type="Pfam" id="PF00924"/>
    </source>
</evidence>
<name>A0ABZ0L981_9BACL</name>
<evidence type="ECO:0000256" key="3">
    <source>
        <dbReference type="ARBA" id="ARBA00022475"/>
    </source>
</evidence>
<evidence type="ECO:0000259" key="9">
    <source>
        <dbReference type="Pfam" id="PF21082"/>
    </source>
</evidence>
<feature type="transmembrane region" description="Helical" evidence="7">
    <location>
        <begin position="161"/>
        <end position="181"/>
    </location>
</feature>
<dbReference type="Pfam" id="PF21088">
    <property type="entry name" value="MS_channel_1st"/>
    <property type="match status" value="1"/>
</dbReference>
<evidence type="ECO:0000256" key="2">
    <source>
        <dbReference type="ARBA" id="ARBA00008017"/>
    </source>
</evidence>
<organism evidence="11 12">
    <name type="scientific">Sporosarcina oncorhynchi</name>
    <dbReference type="NCBI Taxonomy" id="3056444"/>
    <lineage>
        <taxon>Bacteria</taxon>
        <taxon>Bacillati</taxon>
        <taxon>Bacillota</taxon>
        <taxon>Bacilli</taxon>
        <taxon>Bacillales</taxon>
        <taxon>Caryophanaceae</taxon>
        <taxon>Sporosarcina</taxon>
    </lineage>
</organism>
<feature type="domain" description="Mechanosensitive ion channel MscS" evidence="8">
    <location>
        <begin position="184"/>
        <end position="250"/>
    </location>
</feature>
<evidence type="ECO:0000259" key="10">
    <source>
        <dbReference type="Pfam" id="PF21088"/>
    </source>
</evidence>
<dbReference type="PANTHER" id="PTHR43634:SF2">
    <property type="entry name" value="LOW CONDUCTANCE MECHANOSENSITIVE CHANNEL YNAI"/>
    <property type="match status" value="1"/>
</dbReference>
<evidence type="ECO:0000256" key="6">
    <source>
        <dbReference type="ARBA" id="ARBA00023136"/>
    </source>
</evidence>
<gene>
    <name evidence="11" type="ORF">QWT69_08105</name>
</gene>
<keyword evidence="4 7" id="KW-0812">Transmembrane</keyword>
<protein>
    <submittedName>
        <fullName evidence="11">Mechanosensitive ion channel family protein</fullName>
    </submittedName>
</protein>
<dbReference type="Gene3D" id="3.30.70.100">
    <property type="match status" value="1"/>
</dbReference>
<dbReference type="Gene3D" id="2.30.30.60">
    <property type="match status" value="1"/>
</dbReference>
<evidence type="ECO:0000256" key="4">
    <source>
        <dbReference type="ARBA" id="ARBA00022692"/>
    </source>
</evidence>
<dbReference type="RefSeq" id="WP_317970739.1">
    <property type="nucleotide sequence ID" value="NZ_CP129118.1"/>
</dbReference>
<dbReference type="SUPFAM" id="SSF82861">
    <property type="entry name" value="Mechanosensitive channel protein MscS (YggB), transmembrane region"/>
    <property type="match status" value="1"/>
</dbReference>
<dbReference type="Pfam" id="PF21082">
    <property type="entry name" value="MS_channel_3rd"/>
    <property type="match status" value="1"/>
</dbReference>
<comment type="similarity">
    <text evidence="2">Belongs to the MscS (TC 1.A.23) family.</text>
</comment>
<feature type="transmembrane region" description="Helical" evidence="7">
    <location>
        <begin position="15"/>
        <end position="32"/>
    </location>
</feature>
<keyword evidence="3" id="KW-1003">Cell membrane</keyword>
<accession>A0ABZ0L981</accession>
<evidence type="ECO:0000256" key="5">
    <source>
        <dbReference type="ARBA" id="ARBA00022989"/>
    </source>
</evidence>
<dbReference type="InterPro" id="IPR023408">
    <property type="entry name" value="MscS_beta-dom_sf"/>
</dbReference>
<comment type="subcellular location">
    <subcellularLocation>
        <location evidence="1">Cell membrane</location>
        <topology evidence="1">Multi-pass membrane protein</topology>
    </subcellularLocation>
</comment>
<dbReference type="InterPro" id="IPR010920">
    <property type="entry name" value="LSM_dom_sf"/>
</dbReference>
<dbReference type="SUPFAM" id="SSF50182">
    <property type="entry name" value="Sm-like ribonucleoproteins"/>
    <property type="match status" value="1"/>
</dbReference>
<keyword evidence="6 7" id="KW-0472">Membrane</keyword>
<dbReference type="Pfam" id="PF00924">
    <property type="entry name" value="MS_channel_2nd"/>
    <property type="match status" value="1"/>
</dbReference>
<dbReference type="InterPro" id="IPR049278">
    <property type="entry name" value="MS_channel_C"/>
</dbReference>
<dbReference type="SUPFAM" id="SSF82689">
    <property type="entry name" value="Mechanosensitive channel protein MscS (YggB), C-terminal domain"/>
    <property type="match status" value="1"/>
</dbReference>
<evidence type="ECO:0000313" key="12">
    <source>
        <dbReference type="Proteomes" id="UP001303902"/>
    </source>
</evidence>
<keyword evidence="12" id="KW-1185">Reference proteome</keyword>
<evidence type="ECO:0000256" key="7">
    <source>
        <dbReference type="SAM" id="Phobius"/>
    </source>
</evidence>
<dbReference type="PANTHER" id="PTHR43634">
    <property type="entry name" value="OW CONDUCTANCE MECHANOSENSITIVE CHANNEL"/>
    <property type="match status" value="1"/>
</dbReference>
<dbReference type="InterPro" id="IPR049142">
    <property type="entry name" value="MS_channel_1st"/>
</dbReference>
<dbReference type="InterPro" id="IPR011014">
    <property type="entry name" value="MscS_channel_TM-2"/>
</dbReference>
<dbReference type="InterPro" id="IPR011066">
    <property type="entry name" value="MscS_channel_C_sf"/>
</dbReference>
<feature type="transmembrane region" description="Helical" evidence="7">
    <location>
        <begin position="91"/>
        <end position="113"/>
    </location>
</feature>
<reference evidence="11 12" key="1">
    <citation type="submission" date="2023-06" db="EMBL/GenBank/DDBJ databases">
        <title>Sporosarcina sp. nov., isolated from Korean tranditional fermented seafood 'Jeotgal'.</title>
        <authorList>
            <person name="Yang A.I."/>
            <person name="Shin N.-R."/>
        </authorList>
    </citation>
    <scope>NUCLEOTIDE SEQUENCE [LARGE SCALE GENOMIC DNA]</scope>
    <source>
        <strain evidence="11 12">T2O-4</strain>
    </source>
</reference>
<dbReference type="InterPro" id="IPR045042">
    <property type="entry name" value="YnaI-like"/>
</dbReference>
<keyword evidence="5 7" id="KW-1133">Transmembrane helix</keyword>
<dbReference type="EMBL" id="CP129118">
    <property type="protein sequence ID" value="WOV89055.1"/>
    <property type="molecule type" value="Genomic_DNA"/>
</dbReference>
<feature type="domain" description="Mechanosensitive ion channel transmembrane helices 2/3" evidence="10">
    <location>
        <begin position="141"/>
        <end position="182"/>
    </location>
</feature>
<feature type="transmembrane region" description="Helical" evidence="7">
    <location>
        <begin position="67"/>
        <end position="85"/>
    </location>
</feature>
<evidence type="ECO:0000313" key="11">
    <source>
        <dbReference type="EMBL" id="WOV89055.1"/>
    </source>
</evidence>
<sequence>MMDIERLMEWLRMEQVISSLIAVGVLLLFWLLRKVFSKYIFTIVLKISKKAPNSFFSNIMLSFEKPFQWLVTIIGFYIAAGYFPYFNRESLLFLDLIRSSIVILIGWGFYNLSGATSNLFSNLNTRFNIKIDDILIPFLSKTLRFVIIAVTVSVVAQVFGYNVNTFVAGLGIGGLAFAFAAKESLANLFGGIVLITEKPFTIGDWIYTPSVEGTVEDISFRSTKIRTFGQALVTVPNATLANEAITNWSKMGKRRISFNLQVTYDTEKVSLERSIARIRKMLHNHADIHQETVFVTFDEYKVNGMDLMFYFFTKTTNWEKYLQVKEDVNFKIMDILRDENVTFALPNSKLIVEEQK</sequence>
<proteinExistence type="inferred from homology"/>
<dbReference type="Gene3D" id="1.10.287.1260">
    <property type="match status" value="1"/>
</dbReference>
<dbReference type="Proteomes" id="UP001303902">
    <property type="component" value="Chromosome"/>
</dbReference>
<feature type="domain" description="Mechanosensitive ion channel MscS C-terminal" evidence="9">
    <location>
        <begin position="257"/>
        <end position="341"/>
    </location>
</feature>